<dbReference type="EMBL" id="PP511792">
    <property type="protein sequence ID" value="XCD07592.1"/>
    <property type="molecule type" value="Genomic_DNA"/>
</dbReference>
<organism evidence="1">
    <name type="scientific">Dulem virus 33</name>
    <dbReference type="NCBI Taxonomy" id="3145751"/>
    <lineage>
        <taxon>Viruses</taxon>
        <taxon>Duplodnaviria</taxon>
        <taxon>Heunggongvirae</taxon>
        <taxon>Uroviricota</taxon>
        <taxon>Caudoviricetes</taxon>
    </lineage>
</organism>
<proteinExistence type="predicted"/>
<evidence type="ECO:0000313" key="1">
    <source>
        <dbReference type="EMBL" id="XCD07592.1"/>
    </source>
</evidence>
<reference evidence="1" key="1">
    <citation type="submission" date="2024-03" db="EMBL/GenBank/DDBJ databases">
        <title>Diverse circular DNA viruses in blood, oral, and fecal samples of captive lemurs.</title>
        <authorList>
            <person name="Paietta E.N."/>
            <person name="Kraberger S."/>
            <person name="Lund M.C."/>
            <person name="Custer J.M."/>
            <person name="Vargas K.M."/>
            <person name="Ehmke E.E."/>
            <person name="Yoder A.D."/>
            <person name="Varsani A."/>
        </authorList>
    </citation>
    <scope>NUCLEOTIDE SEQUENCE</scope>
    <source>
        <strain evidence="1">Duke_28FS_2</strain>
    </source>
</reference>
<evidence type="ECO:0008006" key="2">
    <source>
        <dbReference type="Google" id="ProtNLM"/>
    </source>
</evidence>
<protein>
    <recommendedName>
        <fullName evidence="2">Zinc-ribbon domain-containing protein</fullName>
    </recommendedName>
</protein>
<accession>A0AAU8B8L0</accession>
<sequence length="80" mass="8983">MTTQEWCGPHRDIENADTITPESLVRHGRWETVRSFGVDNCCRCSSCRTEWYFGCGGSVDNGSKFCPNCGAKMDLEDKPC</sequence>
<name>A0AAU8B8L0_9CAUD</name>